<dbReference type="InterPro" id="IPR006203">
    <property type="entry name" value="GHMP_knse_ATP-bd_CS"/>
</dbReference>
<keyword evidence="9" id="KW-0067">ATP-binding</keyword>
<dbReference type="PANTHER" id="PTHR43290">
    <property type="entry name" value="MEVALONATE KINASE"/>
    <property type="match status" value="1"/>
</dbReference>
<dbReference type="EMBL" id="WJNH01000002">
    <property type="protein sequence ID" value="MRG85707.1"/>
    <property type="molecule type" value="Genomic_DNA"/>
</dbReference>
<evidence type="ECO:0000256" key="5">
    <source>
        <dbReference type="ARBA" id="ARBA00022516"/>
    </source>
</evidence>
<dbReference type="UniPathway" id="UPA00057">
    <property type="reaction ID" value="UER00098"/>
</dbReference>
<dbReference type="Pfam" id="PF08544">
    <property type="entry name" value="GHMP_kinases_C"/>
    <property type="match status" value="1"/>
</dbReference>
<keyword evidence="5" id="KW-0444">Lipid biosynthesis</keyword>
<organism evidence="15 16">
    <name type="scientific">Salinibacillus xinjiangensis</name>
    <dbReference type="NCBI Taxonomy" id="1229268"/>
    <lineage>
        <taxon>Bacteria</taxon>
        <taxon>Bacillati</taxon>
        <taxon>Bacillota</taxon>
        <taxon>Bacilli</taxon>
        <taxon>Bacillales</taxon>
        <taxon>Bacillaceae</taxon>
        <taxon>Salinibacillus</taxon>
    </lineage>
</organism>
<evidence type="ECO:0000259" key="14">
    <source>
        <dbReference type="Pfam" id="PF08544"/>
    </source>
</evidence>
<comment type="caution">
    <text evidence="15">The sequence shown here is derived from an EMBL/GenBank/DDBJ whole genome shotgun (WGS) entry which is preliminary data.</text>
</comment>
<dbReference type="RefSeq" id="WP_153727622.1">
    <property type="nucleotide sequence ID" value="NZ_WJNH01000002.1"/>
</dbReference>
<keyword evidence="8 15" id="KW-0418">Kinase</keyword>
<dbReference type="InterPro" id="IPR014721">
    <property type="entry name" value="Ribsml_uS5_D2-typ_fold_subgr"/>
</dbReference>
<protein>
    <recommendedName>
        <fullName evidence="3">mevalonate kinase</fullName>
        <ecNumber evidence="3">2.7.1.36</ecNumber>
    </recommendedName>
</protein>
<dbReference type="InterPro" id="IPR013750">
    <property type="entry name" value="GHMP_kinase_C_dom"/>
</dbReference>
<evidence type="ECO:0000256" key="2">
    <source>
        <dbReference type="ARBA" id="ARBA00006495"/>
    </source>
</evidence>
<evidence type="ECO:0000259" key="13">
    <source>
        <dbReference type="Pfam" id="PF00288"/>
    </source>
</evidence>
<feature type="domain" description="GHMP kinase N-terminal" evidence="13">
    <location>
        <begin position="81"/>
        <end position="154"/>
    </location>
</feature>
<evidence type="ECO:0000256" key="10">
    <source>
        <dbReference type="ARBA" id="ARBA00022842"/>
    </source>
</evidence>
<comment type="similarity">
    <text evidence="2">Belongs to the GHMP kinase family. Mevalonate kinase subfamily.</text>
</comment>
<evidence type="ECO:0000313" key="15">
    <source>
        <dbReference type="EMBL" id="MRG85707.1"/>
    </source>
</evidence>
<dbReference type="PROSITE" id="PS00627">
    <property type="entry name" value="GHMP_KINASES_ATP"/>
    <property type="match status" value="1"/>
</dbReference>
<dbReference type="PRINTS" id="PR00959">
    <property type="entry name" value="MEVGALKINASE"/>
</dbReference>
<evidence type="ECO:0000256" key="4">
    <source>
        <dbReference type="ARBA" id="ARBA00022490"/>
    </source>
</evidence>
<sequence>MMPPPQRQGVGSAHSKLILIGEHAVVYGQPAIALPFPLLNVTSTVENGNNGIYLTSEFFTGPISNLPNQLKGIGMCIFETLDKLQAPTKELHIRLVSNIPIGRGLGSSAAIAVAIVRSLFSYFEQKLSRQTLMSLVHVAETYAHGNPSGIDMACVSSTKPIWFEKGEEVVPIHLAQPLHLLVADTGRVGDTWSAVTAVRKSYLSKNTGTKASIERLGALTIKARENLAGDQSMELGRLLNAAHEELVNIGVSDEGLDQLVKAAQQAGALGAKLTGGGRGGCILALAHNQNHAEELSQALLDVGAQQTWACTLSSE</sequence>
<evidence type="ECO:0000256" key="12">
    <source>
        <dbReference type="ARBA" id="ARBA00029438"/>
    </source>
</evidence>
<dbReference type="GO" id="GO:0004496">
    <property type="term" value="F:mevalonate kinase activity"/>
    <property type="evidence" value="ECO:0007669"/>
    <property type="project" value="UniProtKB-EC"/>
</dbReference>
<dbReference type="GO" id="GO:0005829">
    <property type="term" value="C:cytosol"/>
    <property type="evidence" value="ECO:0007669"/>
    <property type="project" value="TreeGrafter"/>
</dbReference>
<name>A0A6G1X434_9BACI</name>
<evidence type="ECO:0000256" key="8">
    <source>
        <dbReference type="ARBA" id="ARBA00022777"/>
    </source>
</evidence>
<dbReference type="InterPro" id="IPR006204">
    <property type="entry name" value="GHMP_kinase_N_dom"/>
</dbReference>
<dbReference type="GO" id="GO:0005524">
    <property type="term" value="F:ATP binding"/>
    <property type="evidence" value="ECO:0007669"/>
    <property type="project" value="UniProtKB-KW"/>
</dbReference>
<evidence type="ECO:0000256" key="7">
    <source>
        <dbReference type="ARBA" id="ARBA00022741"/>
    </source>
</evidence>
<keyword evidence="10" id="KW-0460">Magnesium</keyword>
<evidence type="ECO:0000313" key="16">
    <source>
        <dbReference type="Proteomes" id="UP000480185"/>
    </source>
</evidence>
<dbReference type="InterPro" id="IPR020568">
    <property type="entry name" value="Ribosomal_Su5_D2-typ_SF"/>
</dbReference>
<dbReference type="AlphaFoldDB" id="A0A6G1X434"/>
<dbReference type="SUPFAM" id="SSF54211">
    <property type="entry name" value="Ribosomal protein S5 domain 2-like"/>
    <property type="match status" value="1"/>
</dbReference>
<dbReference type="InterPro" id="IPR006205">
    <property type="entry name" value="Mev_gal_kin"/>
</dbReference>
<dbReference type="Gene3D" id="3.30.230.10">
    <property type="match status" value="1"/>
</dbReference>
<accession>A0A6G1X434</accession>
<dbReference type="EC" id="2.7.1.36" evidence="3"/>
<dbReference type="OrthoDB" id="9764892at2"/>
<dbReference type="Proteomes" id="UP000480185">
    <property type="component" value="Unassembled WGS sequence"/>
</dbReference>
<keyword evidence="11" id="KW-0443">Lipid metabolism</keyword>
<comment type="subcellular location">
    <subcellularLocation>
        <location evidence="1">Cytoplasm</location>
    </subcellularLocation>
</comment>
<evidence type="ECO:0000256" key="6">
    <source>
        <dbReference type="ARBA" id="ARBA00022679"/>
    </source>
</evidence>
<dbReference type="Pfam" id="PF00288">
    <property type="entry name" value="GHMP_kinases_N"/>
    <property type="match status" value="1"/>
</dbReference>
<dbReference type="GO" id="GO:0019287">
    <property type="term" value="P:isopentenyl diphosphate biosynthetic process, mevalonate pathway"/>
    <property type="evidence" value="ECO:0007669"/>
    <property type="project" value="UniProtKB-UniPathway"/>
</dbReference>
<keyword evidence="6 15" id="KW-0808">Transferase</keyword>
<comment type="pathway">
    <text evidence="12">Isoprenoid biosynthesis; isopentenyl diphosphate biosynthesis via mevalonate pathway; isopentenyl diphosphate from (R)-mevalonate: step 1/3.</text>
</comment>
<dbReference type="Gene3D" id="3.30.70.890">
    <property type="entry name" value="GHMP kinase, C-terminal domain"/>
    <property type="match status" value="1"/>
</dbReference>
<reference evidence="15 16" key="1">
    <citation type="submission" date="2019-11" db="EMBL/GenBank/DDBJ databases">
        <authorList>
            <person name="Li J."/>
        </authorList>
    </citation>
    <scope>NUCLEOTIDE SEQUENCE [LARGE SCALE GENOMIC DNA]</scope>
    <source>
        <strain evidence="15 16">J4</strain>
    </source>
</reference>
<evidence type="ECO:0000256" key="3">
    <source>
        <dbReference type="ARBA" id="ARBA00012103"/>
    </source>
</evidence>
<dbReference type="NCBIfam" id="TIGR00549">
    <property type="entry name" value="mevalon_kin"/>
    <property type="match status" value="1"/>
</dbReference>
<evidence type="ECO:0000256" key="11">
    <source>
        <dbReference type="ARBA" id="ARBA00023098"/>
    </source>
</evidence>
<dbReference type="InterPro" id="IPR036554">
    <property type="entry name" value="GHMP_kinase_C_sf"/>
</dbReference>
<dbReference type="PANTHER" id="PTHR43290:SF2">
    <property type="entry name" value="MEVALONATE KINASE"/>
    <property type="match status" value="1"/>
</dbReference>
<proteinExistence type="inferred from homology"/>
<gene>
    <name evidence="15" type="primary">mvk</name>
    <name evidence="15" type="ORF">GH754_05080</name>
</gene>
<keyword evidence="4" id="KW-0963">Cytoplasm</keyword>
<dbReference type="SUPFAM" id="SSF55060">
    <property type="entry name" value="GHMP Kinase, C-terminal domain"/>
    <property type="match status" value="1"/>
</dbReference>
<keyword evidence="16" id="KW-1185">Reference proteome</keyword>
<keyword evidence="7" id="KW-0547">Nucleotide-binding</keyword>
<evidence type="ECO:0000256" key="9">
    <source>
        <dbReference type="ARBA" id="ARBA00022840"/>
    </source>
</evidence>
<evidence type="ECO:0000256" key="1">
    <source>
        <dbReference type="ARBA" id="ARBA00004496"/>
    </source>
</evidence>
<feature type="domain" description="GHMP kinase C-terminal" evidence="14">
    <location>
        <begin position="233"/>
        <end position="302"/>
    </location>
</feature>